<feature type="transmembrane region" description="Helical" evidence="8">
    <location>
        <begin position="326"/>
        <end position="345"/>
    </location>
</feature>
<evidence type="ECO:0000259" key="9">
    <source>
        <dbReference type="Pfam" id="PF02366"/>
    </source>
</evidence>
<dbReference type="GO" id="GO:0005886">
    <property type="term" value="C:plasma membrane"/>
    <property type="evidence" value="ECO:0007669"/>
    <property type="project" value="UniProtKB-SubCell"/>
</dbReference>
<feature type="domain" description="ArnT-like N-terminal" evidence="9">
    <location>
        <begin position="44"/>
        <end position="233"/>
    </location>
</feature>
<keyword evidence="6 8" id="KW-1133">Transmembrane helix</keyword>
<name>A0A5Q0BDX7_9GAMM</name>
<gene>
    <name evidence="10" type="ORF">F6R98_03095</name>
</gene>
<reference evidence="10 11" key="1">
    <citation type="submission" date="2019-09" db="EMBL/GenBank/DDBJ databases">
        <title>Ecophysiology of the spiral-shaped methanotroph Methylospira mobilis as revealed by the complete genome sequence.</title>
        <authorList>
            <person name="Oshkin I.Y."/>
            <person name="Dedysh S.N."/>
            <person name="Miroshnikov K."/>
            <person name="Danilova O.V."/>
            <person name="Hakobyan A."/>
            <person name="Liesack W."/>
        </authorList>
    </citation>
    <scope>NUCLEOTIDE SEQUENCE [LARGE SCALE GENOMIC DNA]</scope>
    <source>
        <strain evidence="10 11">Shm1</strain>
    </source>
</reference>
<dbReference type="AlphaFoldDB" id="A0A5Q0BDX7"/>
<dbReference type="GO" id="GO:0006493">
    <property type="term" value="P:protein O-linked glycosylation"/>
    <property type="evidence" value="ECO:0007669"/>
    <property type="project" value="InterPro"/>
</dbReference>
<evidence type="ECO:0000313" key="11">
    <source>
        <dbReference type="Proteomes" id="UP000325755"/>
    </source>
</evidence>
<dbReference type="EMBL" id="CP044205">
    <property type="protein sequence ID" value="QFY41739.1"/>
    <property type="molecule type" value="Genomic_DNA"/>
</dbReference>
<keyword evidence="5 8" id="KW-0812">Transmembrane</keyword>
<dbReference type="InterPro" id="IPR050297">
    <property type="entry name" value="LipidA_mod_glycosyltrf_83"/>
</dbReference>
<comment type="subcellular location">
    <subcellularLocation>
        <location evidence="1">Cell membrane</location>
        <topology evidence="1">Multi-pass membrane protein</topology>
    </subcellularLocation>
</comment>
<feature type="transmembrane region" description="Helical" evidence="8">
    <location>
        <begin position="426"/>
        <end position="445"/>
    </location>
</feature>
<evidence type="ECO:0000256" key="4">
    <source>
        <dbReference type="ARBA" id="ARBA00022679"/>
    </source>
</evidence>
<evidence type="ECO:0000313" key="10">
    <source>
        <dbReference type="EMBL" id="QFY41739.1"/>
    </source>
</evidence>
<keyword evidence="3" id="KW-0328">Glycosyltransferase</keyword>
<dbReference type="Pfam" id="PF02366">
    <property type="entry name" value="PMT"/>
    <property type="match status" value="1"/>
</dbReference>
<sequence>MLSSDITDKTRTWLGLLAAVLIVFFMLFNRLGDLALLSPDEGRNAEVAREMLVSGNWLVPVYNGLDYLDKPAFYFRTVALTYAVLGVSETSARLSSALAGCGLLLVLYAFCRREYSARTALLAVMIVATMPLFMVFSRYVIFDMTLAFFVCSSIFAAYVAETTPDEAQRKRRHYLAAALGSVATLVKGPVGFIIPLLVITLWRLVERQPGALRRIFSPLHIAIFLLIVAPWFAGVSYHHPDFPYYGIVKESLSRFGTSEFQRTQPFYFYAVIIASCFFPWSALLPEGLARLWQCRAQLRSADRLLMVWTLAVVLFFSISQSKLPGYILSTTVTLGILIARVFALAMESADNRIAHMIMRALAGIAFVCAAIGAFFWFELKQPEKLHALLQIKDAYWTPWPAALNSLVVTLAAVGALALYARLRRSLTLAFAAFLALPLALVTVNFDLMQIYGAGRSSRELARQFNELTPETEVACIRCFPGGLAFYLQRELTVFSDVGDEFTSNYIIFALKNSAERPHQVADPARIDSWLASRKHPVYLIAEKAMLPLLENAAAHANTPVRQLNEQYWATLLTAPSAPVAQELR</sequence>
<feature type="transmembrane region" description="Helical" evidence="8">
    <location>
        <begin position="214"/>
        <end position="233"/>
    </location>
</feature>
<dbReference type="PANTHER" id="PTHR33908:SF3">
    <property type="entry name" value="UNDECAPRENYL PHOSPHATE-ALPHA-4-AMINO-4-DEOXY-L-ARABINOSE ARABINOSYL TRANSFERASE"/>
    <property type="match status" value="1"/>
</dbReference>
<dbReference type="GO" id="GO:0009103">
    <property type="term" value="P:lipopolysaccharide biosynthetic process"/>
    <property type="evidence" value="ECO:0007669"/>
    <property type="project" value="UniProtKB-ARBA"/>
</dbReference>
<proteinExistence type="predicted"/>
<evidence type="ECO:0000256" key="2">
    <source>
        <dbReference type="ARBA" id="ARBA00022475"/>
    </source>
</evidence>
<evidence type="ECO:0000256" key="8">
    <source>
        <dbReference type="SAM" id="Phobius"/>
    </source>
</evidence>
<feature type="transmembrane region" description="Helical" evidence="8">
    <location>
        <begin position="175"/>
        <end position="202"/>
    </location>
</feature>
<dbReference type="PANTHER" id="PTHR33908">
    <property type="entry name" value="MANNOSYLTRANSFERASE YKCB-RELATED"/>
    <property type="match status" value="1"/>
</dbReference>
<keyword evidence="7 8" id="KW-0472">Membrane</keyword>
<evidence type="ECO:0000256" key="5">
    <source>
        <dbReference type="ARBA" id="ARBA00022692"/>
    </source>
</evidence>
<feature type="transmembrane region" description="Helical" evidence="8">
    <location>
        <begin position="304"/>
        <end position="320"/>
    </location>
</feature>
<evidence type="ECO:0000256" key="1">
    <source>
        <dbReference type="ARBA" id="ARBA00004651"/>
    </source>
</evidence>
<dbReference type="GO" id="GO:0016763">
    <property type="term" value="F:pentosyltransferase activity"/>
    <property type="evidence" value="ECO:0007669"/>
    <property type="project" value="TreeGrafter"/>
</dbReference>
<accession>A0A5Q0BDX7</accession>
<feature type="transmembrane region" description="Helical" evidence="8">
    <location>
        <begin position="116"/>
        <end position="133"/>
    </location>
</feature>
<feature type="transmembrane region" description="Helical" evidence="8">
    <location>
        <begin position="357"/>
        <end position="377"/>
    </location>
</feature>
<evidence type="ECO:0000256" key="7">
    <source>
        <dbReference type="ARBA" id="ARBA00023136"/>
    </source>
</evidence>
<keyword evidence="11" id="KW-1185">Reference proteome</keyword>
<feature type="transmembrane region" description="Helical" evidence="8">
    <location>
        <begin position="94"/>
        <end position="110"/>
    </location>
</feature>
<dbReference type="InParanoid" id="A0A5Q0BDX7"/>
<organism evidence="10 11">
    <name type="scientific">Candidatus Methylospira mobilis</name>
    <dbReference type="NCBI Taxonomy" id="1808979"/>
    <lineage>
        <taxon>Bacteria</taxon>
        <taxon>Pseudomonadati</taxon>
        <taxon>Pseudomonadota</taxon>
        <taxon>Gammaproteobacteria</taxon>
        <taxon>Methylococcales</taxon>
        <taxon>Methylococcaceae</taxon>
        <taxon>Candidatus Methylospira</taxon>
    </lineage>
</organism>
<feature type="transmembrane region" description="Helical" evidence="8">
    <location>
        <begin position="266"/>
        <end position="284"/>
    </location>
</feature>
<evidence type="ECO:0000256" key="3">
    <source>
        <dbReference type="ARBA" id="ARBA00022676"/>
    </source>
</evidence>
<dbReference type="FunCoup" id="A0A5Q0BDX7">
    <property type="interactions" value="135"/>
</dbReference>
<dbReference type="GO" id="GO:0000030">
    <property type="term" value="F:mannosyltransferase activity"/>
    <property type="evidence" value="ECO:0007669"/>
    <property type="project" value="InterPro"/>
</dbReference>
<feature type="transmembrane region" description="Helical" evidence="8">
    <location>
        <begin position="397"/>
        <end position="419"/>
    </location>
</feature>
<keyword evidence="2" id="KW-1003">Cell membrane</keyword>
<dbReference type="KEGG" id="mmob:F6R98_03095"/>
<dbReference type="Proteomes" id="UP000325755">
    <property type="component" value="Chromosome"/>
</dbReference>
<dbReference type="RefSeq" id="WP_153247723.1">
    <property type="nucleotide sequence ID" value="NZ_CP044205.1"/>
</dbReference>
<dbReference type="GO" id="GO:0010041">
    <property type="term" value="P:response to iron(III) ion"/>
    <property type="evidence" value="ECO:0007669"/>
    <property type="project" value="TreeGrafter"/>
</dbReference>
<evidence type="ECO:0000256" key="6">
    <source>
        <dbReference type="ARBA" id="ARBA00022989"/>
    </source>
</evidence>
<dbReference type="InterPro" id="IPR003342">
    <property type="entry name" value="ArnT-like_N"/>
</dbReference>
<keyword evidence="4 10" id="KW-0808">Transferase</keyword>
<protein>
    <submittedName>
        <fullName evidence="10">Glycosyltransferase family 39 protein</fullName>
    </submittedName>
</protein>
<dbReference type="OrthoDB" id="9775035at2"/>
<feature type="transmembrane region" description="Helical" evidence="8">
    <location>
        <begin position="12"/>
        <end position="31"/>
    </location>
</feature>